<feature type="region of interest" description="Disordered" evidence="1">
    <location>
        <begin position="192"/>
        <end position="213"/>
    </location>
</feature>
<feature type="region of interest" description="Disordered" evidence="1">
    <location>
        <begin position="120"/>
        <end position="139"/>
    </location>
</feature>
<dbReference type="Proteomes" id="UP000694892">
    <property type="component" value="Chromosome 3L"/>
</dbReference>
<organism evidence="2 3">
    <name type="scientific">Xenopus laevis</name>
    <name type="common">African clawed frog</name>
    <dbReference type="NCBI Taxonomy" id="8355"/>
    <lineage>
        <taxon>Eukaryota</taxon>
        <taxon>Metazoa</taxon>
        <taxon>Chordata</taxon>
        <taxon>Craniata</taxon>
        <taxon>Vertebrata</taxon>
        <taxon>Euteleostomi</taxon>
        <taxon>Amphibia</taxon>
        <taxon>Batrachia</taxon>
        <taxon>Anura</taxon>
        <taxon>Pipoidea</taxon>
        <taxon>Pipidae</taxon>
        <taxon>Xenopodinae</taxon>
        <taxon>Xenopus</taxon>
        <taxon>Xenopus</taxon>
    </lineage>
</organism>
<evidence type="ECO:0000313" key="3">
    <source>
        <dbReference type="Proteomes" id="UP000694892"/>
    </source>
</evidence>
<feature type="non-terminal residue" evidence="2">
    <location>
        <position position="213"/>
    </location>
</feature>
<dbReference type="EMBL" id="CM004470">
    <property type="protein sequence ID" value="OCT88790.1"/>
    <property type="molecule type" value="Genomic_DNA"/>
</dbReference>
<feature type="compositionally biased region" description="Polar residues" evidence="1">
    <location>
        <begin position="121"/>
        <end position="134"/>
    </location>
</feature>
<evidence type="ECO:0000313" key="2">
    <source>
        <dbReference type="EMBL" id="OCT88790.1"/>
    </source>
</evidence>
<reference evidence="3" key="1">
    <citation type="journal article" date="2016" name="Nature">
        <title>Genome evolution in the allotetraploid frog Xenopus laevis.</title>
        <authorList>
            <person name="Session A.M."/>
            <person name="Uno Y."/>
            <person name="Kwon T."/>
            <person name="Chapman J.A."/>
            <person name="Toyoda A."/>
            <person name="Takahashi S."/>
            <person name="Fukui A."/>
            <person name="Hikosaka A."/>
            <person name="Suzuki A."/>
            <person name="Kondo M."/>
            <person name="van Heeringen S.J."/>
            <person name="Quigley I."/>
            <person name="Heinz S."/>
            <person name="Ogino H."/>
            <person name="Ochi H."/>
            <person name="Hellsten U."/>
            <person name="Lyons J.B."/>
            <person name="Simakov O."/>
            <person name="Putnam N."/>
            <person name="Stites J."/>
            <person name="Kuroki Y."/>
            <person name="Tanaka T."/>
            <person name="Michiue T."/>
            <person name="Watanabe M."/>
            <person name="Bogdanovic O."/>
            <person name="Lister R."/>
            <person name="Georgiou G."/>
            <person name="Paranjpe S.S."/>
            <person name="van Kruijsbergen I."/>
            <person name="Shu S."/>
            <person name="Carlson J."/>
            <person name="Kinoshita T."/>
            <person name="Ohta Y."/>
            <person name="Mawaribuchi S."/>
            <person name="Jenkins J."/>
            <person name="Grimwood J."/>
            <person name="Schmutz J."/>
            <person name="Mitros T."/>
            <person name="Mozaffari S.V."/>
            <person name="Suzuki Y."/>
            <person name="Haramoto Y."/>
            <person name="Yamamoto T.S."/>
            <person name="Takagi C."/>
            <person name="Heald R."/>
            <person name="Miller K."/>
            <person name="Haudenschild C."/>
            <person name="Kitzman J."/>
            <person name="Nakayama T."/>
            <person name="Izutsu Y."/>
            <person name="Robert J."/>
            <person name="Fortriede J."/>
            <person name="Burns K."/>
            <person name="Lotay V."/>
            <person name="Karimi K."/>
            <person name="Yasuoka Y."/>
            <person name="Dichmann D.S."/>
            <person name="Flajnik M.F."/>
            <person name="Houston D.W."/>
            <person name="Shendure J."/>
            <person name="DuPasquier L."/>
            <person name="Vize P.D."/>
            <person name="Zorn A.M."/>
            <person name="Ito M."/>
            <person name="Marcotte E.M."/>
            <person name="Wallingford J.B."/>
            <person name="Ito Y."/>
            <person name="Asashima M."/>
            <person name="Ueno N."/>
            <person name="Matsuda Y."/>
            <person name="Veenstra G.J."/>
            <person name="Fujiyama A."/>
            <person name="Harland R.M."/>
            <person name="Taira M."/>
            <person name="Rokhsar D.S."/>
        </authorList>
    </citation>
    <scope>NUCLEOTIDE SEQUENCE [LARGE SCALE GENOMIC DNA]</scope>
    <source>
        <strain evidence="3">J</strain>
    </source>
</reference>
<sequence length="213" mass="23585">DPGSWNEDHCEFFSNAATGGAECQLENSVSSNCIPAFDLGLRNSEPLPPIQKQINTKEKRQPPIQCTDTLRQKNEGDCHFQSINEPVWIADCSKYLSPSRSFRLLSTSSDNAENLGVHWPQSLSQNKGSHSSSPPAIEEQGELEGNKLCAHPVIYPVSQYRQMKMENRFPDLEDSKRRHDAPTKAVLSVVFPPSNYSTHGLSRPGTPAKGHTA</sequence>
<protein>
    <submittedName>
        <fullName evidence="2">Uncharacterized protein</fullName>
    </submittedName>
</protein>
<feature type="non-terminal residue" evidence="2">
    <location>
        <position position="1"/>
    </location>
</feature>
<evidence type="ECO:0000256" key="1">
    <source>
        <dbReference type="SAM" id="MobiDB-lite"/>
    </source>
</evidence>
<name>A0A974HSP5_XENLA</name>
<dbReference type="AlphaFoldDB" id="A0A974HSP5"/>
<accession>A0A974HSP5</accession>
<gene>
    <name evidence="2" type="ORF">XELAEV_180174175mg</name>
</gene>
<proteinExistence type="predicted"/>